<dbReference type="CDD" id="cd06170">
    <property type="entry name" value="LuxR_C_like"/>
    <property type="match status" value="1"/>
</dbReference>
<gene>
    <name evidence="8" type="ORF">Dpep_0144</name>
</gene>
<dbReference type="Gene3D" id="3.40.50.2300">
    <property type="match status" value="1"/>
</dbReference>
<dbReference type="GO" id="GO:0006355">
    <property type="term" value="P:regulation of DNA-templated transcription"/>
    <property type="evidence" value="ECO:0007669"/>
    <property type="project" value="InterPro"/>
</dbReference>
<organism evidence="8 9">
    <name type="scientific">Dethiosulfovibrio peptidovorans DSM 11002</name>
    <dbReference type="NCBI Taxonomy" id="469381"/>
    <lineage>
        <taxon>Bacteria</taxon>
        <taxon>Thermotogati</taxon>
        <taxon>Synergistota</taxon>
        <taxon>Synergistia</taxon>
        <taxon>Synergistales</taxon>
        <taxon>Dethiosulfovibrionaceae</taxon>
        <taxon>Dethiosulfovibrio</taxon>
    </lineage>
</organism>
<dbReference type="InterPro" id="IPR016032">
    <property type="entry name" value="Sig_transdc_resp-reg_C-effctor"/>
</dbReference>
<dbReference type="SMART" id="SM00421">
    <property type="entry name" value="HTH_LUXR"/>
    <property type="match status" value="1"/>
</dbReference>
<evidence type="ECO:0000256" key="2">
    <source>
        <dbReference type="ARBA" id="ARBA00023015"/>
    </source>
</evidence>
<dbReference type="PaxDb" id="469381-Dpep_0144"/>
<dbReference type="Pfam" id="PF00072">
    <property type="entry name" value="Response_reg"/>
    <property type="match status" value="1"/>
</dbReference>
<keyword evidence="9" id="KW-1185">Reference proteome</keyword>
<dbReference type="EMBL" id="ABTR02000001">
    <property type="protein sequence ID" value="EFC90176.1"/>
    <property type="molecule type" value="Genomic_DNA"/>
</dbReference>
<accession>D2Z2V8</accession>
<dbReference type="PANTHER" id="PTHR43214">
    <property type="entry name" value="TWO-COMPONENT RESPONSE REGULATOR"/>
    <property type="match status" value="1"/>
</dbReference>
<evidence type="ECO:0000313" key="8">
    <source>
        <dbReference type="EMBL" id="EFC90176.1"/>
    </source>
</evidence>
<reference evidence="8 9" key="1">
    <citation type="journal article" date="2010" name="Stand. Genomic Sci.">
        <title>Permanent draft genome sequence of Dethiosulfovibrio peptidovorans type strain (SEBR 4207).</title>
        <authorList>
            <person name="Labutti K."/>
            <person name="Mayilraj S."/>
            <person name="Clum A."/>
            <person name="Lucas S."/>
            <person name="Glavina Del Rio T."/>
            <person name="Nolan M."/>
            <person name="Tice H."/>
            <person name="Cheng J.F."/>
            <person name="Pitluck S."/>
            <person name="Liolios K."/>
            <person name="Ivanova N."/>
            <person name="Mavromatis K."/>
            <person name="Mikhailova N."/>
            <person name="Pati A."/>
            <person name="Goodwin L."/>
            <person name="Chen A."/>
            <person name="Palaniappan K."/>
            <person name="Land M."/>
            <person name="Hauser L."/>
            <person name="Chang Y.J."/>
            <person name="Jeffries C.D."/>
            <person name="Rohde M."/>
            <person name="Spring S."/>
            <person name="Goker M."/>
            <person name="Woyke T."/>
            <person name="Bristow J."/>
            <person name="Eisen J.A."/>
            <person name="Markowitz V."/>
            <person name="Hugenholtz P."/>
            <person name="Kyrpides N.C."/>
            <person name="Klenk H.P."/>
            <person name="Lapidus A."/>
        </authorList>
    </citation>
    <scope>NUCLEOTIDE SEQUENCE [LARGE SCALE GENOMIC DNA]</scope>
    <source>
        <strain evidence="8 9">DSM 11002</strain>
    </source>
</reference>
<protein>
    <submittedName>
        <fullName evidence="8">Two component transcriptional regulator, LuxR family</fullName>
    </submittedName>
</protein>
<dbReference type="PANTHER" id="PTHR43214:SF41">
    <property type="entry name" value="NITRATE_NITRITE RESPONSE REGULATOR PROTEIN NARP"/>
    <property type="match status" value="1"/>
</dbReference>
<dbReference type="PRINTS" id="PR00038">
    <property type="entry name" value="HTHLUXR"/>
</dbReference>
<keyword evidence="4" id="KW-0804">Transcription</keyword>
<dbReference type="SUPFAM" id="SSF52172">
    <property type="entry name" value="CheY-like"/>
    <property type="match status" value="1"/>
</dbReference>
<keyword evidence="1 5" id="KW-0597">Phosphoprotein</keyword>
<dbReference type="GO" id="GO:0003677">
    <property type="term" value="F:DNA binding"/>
    <property type="evidence" value="ECO:0007669"/>
    <property type="project" value="UniProtKB-KW"/>
</dbReference>
<keyword evidence="2" id="KW-0805">Transcription regulation</keyword>
<dbReference type="AlphaFoldDB" id="D2Z2V8"/>
<dbReference type="Proteomes" id="UP000006427">
    <property type="component" value="Unassembled WGS sequence"/>
</dbReference>
<proteinExistence type="predicted"/>
<evidence type="ECO:0000313" key="9">
    <source>
        <dbReference type="Proteomes" id="UP000006427"/>
    </source>
</evidence>
<feature type="modified residue" description="4-aspartylphosphate" evidence="5">
    <location>
        <position position="54"/>
    </location>
</feature>
<evidence type="ECO:0000256" key="3">
    <source>
        <dbReference type="ARBA" id="ARBA00023125"/>
    </source>
</evidence>
<dbReference type="GO" id="GO:0000160">
    <property type="term" value="P:phosphorelay signal transduction system"/>
    <property type="evidence" value="ECO:0007669"/>
    <property type="project" value="InterPro"/>
</dbReference>
<dbReference type="Pfam" id="PF00196">
    <property type="entry name" value="GerE"/>
    <property type="match status" value="1"/>
</dbReference>
<dbReference type="InterPro" id="IPR001789">
    <property type="entry name" value="Sig_transdc_resp-reg_receiver"/>
</dbReference>
<feature type="domain" description="Response regulatory" evidence="7">
    <location>
        <begin position="3"/>
        <end position="117"/>
    </location>
</feature>
<evidence type="ECO:0000256" key="4">
    <source>
        <dbReference type="ARBA" id="ARBA00023163"/>
    </source>
</evidence>
<dbReference type="InterPro" id="IPR058245">
    <property type="entry name" value="NreC/VraR/RcsB-like_REC"/>
</dbReference>
<dbReference type="STRING" id="469381.Dpep_0144"/>
<dbReference type="CDD" id="cd17535">
    <property type="entry name" value="REC_NarL-like"/>
    <property type="match status" value="1"/>
</dbReference>
<dbReference type="PROSITE" id="PS00622">
    <property type="entry name" value="HTH_LUXR_1"/>
    <property type="match status" value="1"/>
</dbReference>
<evidence type="ECO:0000256" key="1">
    <source>
        <dbReference type="ARBA" id="ARBA00022553"/>
    </source>
</evidence>
<dbReference type="InterPro" id="IPR039420">
    <property type="entry name" value="WalR-like"/>
</dbReference>
<evidence type="ECO:0000256" key="5">
    <source>
        <dbReference type="PROSITE-ProRule" id="PRU00169"/>
    </source>
</evidence>
<dbReference type="SUPFAM" id="SSF46894">
    <property type="entry name" value="C-terminal effector domain of the bipartite response regulators"/>
    <property type="match status" value="1"/>
</dbReference>
<dbReference type="eggNOG" id="COG2197">
    <property type="taxonomic scope" value="Bacteria"/>
</dbReference>
<dbReference type="SMART" id="SM00448">
    <property type="entry name" value="REC"/>
    <property type="match status" value="1"/>
</dbReference>
<sequence>MIRVMVADDHQIVRKGLVMLLEAEKNIDIVAEVSDGRAAVDIAEELRPHVAVMDIVMPGMGGIEATRRLRKLGVAVVALSMHSDRHFVVEMFRAGARAFLLKDCATDELVGAIRAVVEGEAYLGPSIERGLGMDLSSLDYLIAEEDQRMELTPREWEILQLVAEGRSTREIASSLNLSAKTVENHRQSVMNKLDLHNVADLTKYAIRCGLTDTELL</sequence>
<comment type="caution">
    <text evidence="8">The sequence shown here is derived from an EMBL/GenBank/DDBJ whole genome shotgun (WGS) entry which is preliminary data.</text>
</comment>
<feature type="domain" description="HTH luxR-type" evidence="6">
    <location>
        <begin position="144"/>
        <end position="209"/>
    </location>
</feature>
<dbReference type="InterPro" id="IPR000792">
    <property type="entry name" value="Tscrpt_reg_LuxR_C"/>
</dbReference>
<keyword evidence="3" id="KW-0238">DNA-binding</keyword>
<dbReference type="PROSITE" id="PS50043">
    <property type="entry name" value="HTH_LUXR_2"/>
    <property type="match status" value="1"/>
</dbReference>
<evidence type="ECO:0000259" key="6">
    <source>
        <dbReference type="PROSITE" id="PS50043"/>
    </source>
</evidence>
<evidence type="ECO:0000259" key="7">
    <source>
        <dbReference type="PROSITE" id="PS50110"/>
    </source>
</evidence>
<dbReference type="InterPro" id="IPR011006">
    <property type="entry name" value="CheY-like_superfamily"/>
</dbReference>
<dbReference type="PROSITE" id="PS50110">
    <property type="entry name" value="RESPONSE_REGULATORY"/>
    <property type="match status" value="1"/>
</dbReference>
<name>D2Z2V8_9BACT</name>